<dbReference type="GO" id="GO:0003951">
    <property type="term" value="F:NAD+ kinase activity"/>
    <property type="evidence" value="ECO:0007669"/>
    <property type="project" value="InterPro"/>
</dbReference>
<proteinExistence type="predicted"/>
<organism evidence="1 2">
    <name type="scientific">Candidatus Yanofskybacteria bacterium RIFCSPLOWO2_02_FULL_47_9b</name>
    <dbReference type="NCBI Taxonomy" id="1802708"/>
    <lineage>
        <taxon>Bacteria</taxon>
        <taxon>Candidatus Yanofskyibacteriota</taxon>
    </lineage>
</organism>
<sequence length="110" mass="12434">MRYRLWTNGKQIGNIIIGDGIVVATPFGSTAYYRSITDSFFEIGIGLAFNNSIEQSDHVVLDDQAIIKLEVTRGPALVYADNQKEYLELKEGQEVTIRQSIKKARWVIVK</sequence>
<dbReference type="Proteomes" id="UP000178155">
    <property type="component" value="Unassembled WGS sequence"/>
</dbReference>
<accession>A0A1F8H8C0</accession>
<protein>
    <submittedName>
        <fullName evidence="1">Uncharacterized protein</fullName>
    </submittedName>
</protein>
<dbReference type="Gene3D" id="2.60.200.30">
    <property type="entry name" value="Probable inorganic polyphosphate/atp-NAD kinase, domain 2"/>
    <property type="match status" value="1"/>
</dbReference>
<dbReference type="AlphaFoldDB" id="A0A1F8H8C0"/>
<reference evidence="1 2" key="1">
    <citation type="journal article" date="2016" name="Nat. Commun.">
        <title>Thousands of microbial genomes shed light on interconnected biogeochemical processes in an aquifer system.</title>
        <authorList>
            <person name="Anantharaman K."/>
            <person name="Brown C.T."/>
            <person name="Hug L.A."/>
            <person name="Sharon I."/>
            <person name="Castelle C.J."/>
            <person name="Probst A.J."/>
            <person name="Thomas B.C."/>
            <person name="Singh A."/>
            <person name="Wilkins M.J."/>
            <person name="Karaoz U."/>
            <person name="Brodie E.L."/>
            <person name="Williams K.H."/>
            <person name="Hubbard S.S."/>
            <person name="Banfield J.F."/>
        </authorList>
    </citation>
    <scope>NUCLEOTIDE SEQUENCE [LARGE SCALE GENOMIC DNA]</scope>
</reference>
<dbReference type="InterPro" id="IPR017437">
    <property type="entry name" value="ATP-NAD_kinase_PpnK-typ_C"/>
</dbReference>
<dbReference type="EMBL" id="MGKW01000038">
    <property type="protein sequence ID" value="OGN33119.1"/>
    <property type="molecule type" value="Genomic_DNA"/>
</dbReference>
<evidence type="ECO:0000313" key="2">
    <source>
        <dbReference type="Proteomes" id="UP000178155"/>
    </source>
</evidence>
<dbReference type="SUPFAM" id="SSF111331">
    <property type="entry name" value="NAD kinase/diacylglycerol kinase-like"/>
    <property type="match status" value="1"/>
</dbReference>
<dbReference type="Pfam" id="PF20143">
    <property type="entry name" value="NAD_kinase_C"/>
    <property type="match status" value="1"/>
</dbReference>
<gene>
    <name evidence="1" type="ORF">A3I39_02235</name>
</gene>
<dbReference type="GO" id="GO:0019674">
    <property type="term" value="P:NAD+ metabolic process"/>
    <property type="evidence" value="ECO:0007669"/>
    <property type="project" value="InterPro"/>
</dbReference>
<comment type="caution">
    <text evidence="1">The sequence shown here is derived from an EMBL/GenBank/DDBJ whole genome shotgun (WGS) entry which is preliminary data.</text>
</comment>
<dbReference type="InterPro" id="IPR016064">
    <property type="entry name" value="NAD/diacylglycerol_kinase_sf"/>
</dbReference>
<evidence type="ECO:0000313" key="1">
    <source>
        <dbReference type="EMBL" id="OGN33119.1"/>
    </source>
</evidence>
<name>A0A1F8H8C0_9BACT</name>